<sequence length="211" mass="23095">MTDAAGIAVTKTAATRWVASFEHPEEFWHQLEMAEEDAAERVAQAVADRGGEYSQDYAEAAYPELRAIWEGAVEREASPVAVYVPPEPLNSRPLVPVTAFCAPVPTPSEVRTAEAMARLAVQPQPYRFRDPLVTVVELPAGPTCRVHELILEEPAEDGRRSMIEYVSYYVVPPGPDGGFVELTVTWPSPTLGETMVETADDIAQTLTISPQ</sequence>
<dbReference type="AlphaFoldDB" id="A0A286DWQ4"/>
<gene>
    <name evidence="1" type="ORF">SAMN06297387_10942</name>
</gene>
<proteinExistence type="predicted"/>
<dbReference type="RefSeq" id="WP_097231591.1">
    <property type="nucleotide sequence ID" value="NZ_OCNE01000009.1"/>
</dbReference>
<dbReference type="Proteomes" id="UP000219072">
    <property type="component" value="Unassembled WGS sequence"/>
</dbReference>
<dbReference type="EMBL" id="OCNE01000009">
    <property type="protein sequence ID" value="SOD63101.1"/>
    <property type="molecule type" value="Genomic_DNA"/>
</dbReference>
<evidence type="ECO:0000313" key="2">
    <source>
        <dbReference type="Proteomes" id="UP000219072"/>
    </source>
</evidence>
<evidence type="ECO:0000313" key="1">
    <source>
        <dbReference type="EMBL" id="SOD63101.1"/>
    </source>
</evidence>
<protein>
    <submittedName>
        <fullName evidence="1">Uncharacterized protein</fullName>
    </submittedName>
</protein>
<reference evidence="1 2" key="1">
    <citation type="submission" date="2017-09" db="EMBL/GenBank/DDBJ databases">
        <authorList>
            <person name="Ehlers B."/>
            <person name="Leendertz F.H."/>
        </authorList>
    </citation>
    <scope>NUCLEOTIDE SEQUENCE [LARGE SCALE GENOMIC DNA]</scope>
    <source>
        <strain evidence="1 2">CGMCC 4.7095</strain>
    </source>
</reference>
<dbReference type="OrthoDB" id="4238078at2"/>
<organism evidence="1 2">
    <name type="scientific">Streptomyces zhaozhouensis</name>
    <dbReference type="NCBI Taxonomy" id="1300267"/>
    <lineage>
        <taxon>Bacteria</taxon>
        <taxon>Bacillati</taxon>
        <taxon>Actinomycetota</taxon>
        <taxon>Actinomycetes</taxon>
        <taxon>Kitasatosporales</taxon>
        <taxon>Streptomycetaceae</taxon>
        <taxon>Streptomyces</taxon>
    </lineage>
</organism>
<name>A0A286DWQ4_9ACTN</name>
<keyword evidence="2" id="KW-1185">Reference proteome</keyword>
<accession>A0A286DWQ4</accession>